<evidence type="ECO:0000313" key="1">
    <source>
        <dbReference type="EMBL" id="TBU53905.1"/>
    </source>
</evidence>
<organism evidence="1 2">
    <name type="scientific">Dichomitus squalens</name>
    <dbReference type="NCBI Taxonomy" id="114155"/>
    <lineage>
        <taxon>Eukaryota</taxon>
        <taxon>Fungi</taxon>
        <taxon>Dikarya</taxon>
        <taxon>Basidiomycota</taxon>
        <taxon>Agaricomycotina</taxon>
        <taxon>Agaricomycetes</taxon>
        <taxon>Polyporales</taxon>
        <taxon>Polyporaceae</taxon>
        <taxon>Dichomitus</taxon>
    </lineage>
</organism>
<evidence type="ECO:0000313" key="2">
    <source>
        <dbReference type="Proteomes" id="UP000292082"/>
    </source>
</evidence>
<dbReference type="AlphaFoldDB" id="A0A4Q9PIM3"/>
<keyword evidence="2" id="KW-1185">Reference proteome</keyword>
<accession>A0A4Q9PIM3</accession>
<proteinExistence type="predicted"/>
<sequence>MSLRVAGAVVETCCPTFDRFIVRSASKRIPSCAARSTRMQSGEPVVHRPEGAYGKCGRPVAGRETRRSIWLARGSIKRLEPNYPKTLIRPFPRKDKESHFYRPWPF</sequence>
<reference evidence="1 2" key="1">
    <citation type="submission" date="2019-01" db="EMBL/GenBank/DDBJ databases">
        <title>Draft genome sequences of three monokaryotic isolates of the white-rot basidiomycete fungus Dichomitus squalens.</title>
        <authorList>
            <consortium name="DOE Joint Genome Institute"/>
            <person name="Lopez S.C."/>
            <person name="Andreopoulos B."/>
            <person name="Pangilinan J."/>
            <person name="Lipzen A."/>
            <person name="Riley R."/>
            <person name="Ahrendt S."/>
            <person name="Ng V."/>
            <person name="Barry K."/>
            <person name="Daum C."/>
            <person name="Grigoriev I.V."/>
            <person name="Hilden K.S."/>
            <person name="Makela M.R."/>
            <person name="de Vries R.P."/>
        </authorList>
    </citation>
    <scope>NUCLEOTIDE SEQUENCE [LARGE SCALE GENOMIC DNA]</scope>
    <source>
        <strain evidence="1 2">CBS 464.89</strain>
    </source>
</reference>
<name>A0A4Q9PIM3_9APHY</name>
<dbReference type="EMBL" id="ML145202">
    <property type="protein sequence ID" value="TBU53905.1"/>
    <property type="molecule type" value="Genomic_DNA"/>
</dbReference>
<dbReference type="Proteomes" id="UP000292082">
    <property type="component" value="Unassembled WGS sequence"/>
</dbReference>
<gene>
    <name evidence="1" type="ORF">BD310DRAFT_937111</name>
</gene>
<protein>
    <submittedName>
        <fullName evidence="1">Uncharacterized protein</fullName>
    </submittedName>
</protein>